<keyword evidence="2" id="KW-1185">Reference proteome</keyword>
<dbReference type="EMBL" id="CVRI01000062">
    <property type="protein sequence ID" value="CRL04193.1"/>
    <property type="molecule type" value="Genomic_DNA"/>
</dbReference>
<dbReference type="Proteomes" id="UP000183832">
    <property type="component" value="Unassembled WGS sequence"/>
</dbReference>
<dbReference type="AlphaFoldDB" id="A0A1J1J019"/>
<gene>
    <name evidence="1" type="ORF">CLUMA_CG017314</name>
</gene>
<evidence type="ECO:0000313" key="2">
    <source>
        <dbReference type="Proteomes" id="UP000183832"/>
    </source>
</evidence>
<protein>
    <submittedName>
        <fullName evidence="1">CLUMA_CG017314, isoform A</fullName>
    </submittedName>
</protein>
<reference evidence="1 2" key="1">
    <citation type="submission" date="2015-04" db="EMBL/GenBank/DDBJ databases">
        <authorList>
            <person name="Syromyatnikov M.Y."/>
            <person name="Popov V.N."/>
        </authorList>
    </citation>
    <scope>NUCLEOTIDE SEQUENCE [LARGE SCALE GENOMIC DNA]</scope>
</reference>
<organism evidence="1 2">
    <name type="scientific">Clunio marinus</name>
    <dbReference type="NCBI Taxonomy" id="568069"/>
    <lineage>
        <taxon>Eukaryota</taxon>
        <taxon>Metazoa</taxon>
        <taxon>Ecdysozoa</taxon>
        <taxon>Arthropoda</taxon>
        <taxon>Hexapoda</taxon>
        <taxon>Insecta</taxon>
        <taxon>Pterygota</taxon>
        <taxon>Neoptera</taxon>
        <taxon>Endopterygota</taxon>
        <taxon>Diptera</taxon>
        <taxon>Nematocera</taxon>
        <taxon>Chironomoidea</taxon>
        <taxon>Chironomidae</taxon>
        <taxon>Clunio</taxon>
    </lineage>
</organism>
<accession>A0A1J1J019</accession>
<sequence>MSEGFHSNICQSTDEIIIRADDNKTRLITEKIYCLRILKIQEKQEKKIMLVKTKSRLGLHSMKLD</sequence>
<name>A0A1J1J019_9DIPT</name>
<proteinExistence type="predicted"/>
<evidence type="ECO:0000313" key="1">
    <source>
        <dbReference type="EMBL" id="CRL04193.1"/>
    </source>
</evidence>